<dbReference type="GeneID" id="10399716"/>
<accession>F2WL61</accession>
<dbReference type="Proteomes" id="UP000203366">
    <property type="component" value="Segment"/>
</dbReference>
<dbReference type="EMBL" id="HQ113105">
    <property type="protein sequence ID" value="AEA06984.1"/>
    <property type="molecule type" value="Genomic_DNA"/>
</dbReference>
<evidence type="ECO:0000313" key="2">
    <source>
        <dbReference type="Proteomes" id="UP000203366"/>
    </source>
</evidence>
<sequence length="71" mass="8279">MQNILFVQKTDQVFDYRKTLFFSKERDCCFSTLADKTIVFCGKKDATASDCRFMESLRDKNGTLHRQSKKG</sequence>
<organism evidence="1 2">
    <name type="scientific">Lausannevirus</name>
    <dbReference type="NCBI Taxonomy" id="999883"/>
    <lineage>
        <taxon>Viruses</taxon>
        <taxon>Varidnaviria</taxon>
        <taxon>Bamfordvirae</taxon>
        <taxon>Nucleocytoviricota</taxon>
        <taxon>Megaviricetes</taxon>
        <taxon>Pimascovirales</taxon>
        <taxon>Pimascovirales incertae sedis</taxon>
        <taxon>Marseilleviridae</taxon>
        <taxon>Losannavirus</taxon>
        <taxon>Losannavirus lausannense</taxon>
    </lineage>
</organism>
<reference evidence="1 2" key="1">
    <citation type="journal article" date="2011" name="Environ. Microbiol.">
        <title>Lausannevirus, a giant amoebal virus encoding histone doublets.</title>
        <authorList>
            <person name="Thomas V."/>
            <person name="Bertelli C."/>
            <person name="Collyn F."/>
            <person name="Casson N."/>
            <person name="Telenti A."/>
            <person name="Goesmann A."/>
            <person name="Croxatto A."/>
            <person name="Greub G."/>
        </authorList>
    </citation>
    <scope>NUCLEOTIDE SEQUENCE [LARGE SCALE GENOMIC DNA]</scope>
    <source>
        <strain evidence="1">7715</strain>
    </source>
</reference>
<keyword evidence="2" id="KW-1185">Reference proteome</keyword>
<evidence type="ECO:0000313" key="1">
    <source>
        <dbReference type="EMBL" id="AEA06984.1"/>
    </source>
</evidence>
<protein>
    <submittedName>
        <fullName evidence="1">Uncharacterized protein</fullName>
    </submittedName>
</protein>
<proteinExistence type="predicted"/>
<dbReference type="KEGG" id="vg:10399716"/>
<dbReference type="RefSeq" id="YP_004347096.1">
    <property type="nucleotide sequence ID" value="NC_015326.1"/>
</dbReference>
<name>F2WL61_9VIRU</name>
<gene>
    <name evidence="1" type="ORF">LAU_0133</name>
</gene>